<dbReference type="Proteomes" id="UP000187209">
    <property type="component" value="Unassembled WGS sequence"/>
</dbReference>
<keyword evidence="3" id="KW-1185">Reference proteome</keyword>
<accession>A0A1R2C247</accession>
<name>A0A1R2C247_9CILI</name>
<dbReference type="EMBL" id="MPUH01000317">
    <property type="protein sequence ID" value="OMJ83066.1"/>
    <property type="molecule type" value="Genomic_DNA"/>
</dbReference>
<sequence length="77" mass="8583">MQGSKDRPLKSTRVTNFTEFPSDPSSLSFESSSISEMSITQEPIILTRNECPLGGKGNYNFDSEEAIKCKKISQSEF</sequence>
<proteinExistence type="predicted"/>
<feature type="compositionally biased region" description="Low complexity" evidence="1">
    <location>
        <begin position="20"/>
        <end position="34"/>
    </location>
</feature>
<evidence type="ECO:0000313" key="2">
    <source>
        <dbReference type="EMBL" id="OMJ83066.1"/>
    </source>
</evidence>
<organism evidence="2 3">
    <name type="scientific">Stentor coeruleus</name>
    <dbReference type="NCBI Taxonomy" id="5963"/>
    <lineage>
        <taxon>Eukaryota</taxon>
        <taxon>Sar</taxon>
        <taxon>Alveolata</taxon>
        <taxon>Ciliophora</taxon>
        <taxon>Postciliodesmatophora</taxon>
        <taxon>Heterotrichea</taxon>
        <taxon>Heterotrichida</taxon>
        <taxon>Stentoridae</taxon>
        <taxon>Stentor</taxon>
    </lineage>
</organism>
<dbReference type="AlphaFoldDB" id="A0A1R2C247"/>
<feature type="region of interest" description="Disordered" evidence="1">
    <location>
        <begin position="1"/>
        <end position="34"/>
    </location>
</feature>
<reference evidence="2 3" key="1">
    <citation type="submission" date="2016-11" db="EMBL/GenBank/DDBJ databases">
        <title>The macronuclear genome of Stentor coeruleus: a giant cell with tiny introns.</title>
        <authorList>
            <person name="Slabodnick M."/>
            <person name="Ruby J.G."/>
            <person name="Reiff S.B."/>
            <person name="Swart E.C."/>
            <person name="Gosai S."/>
            <person name="Prabakaran S."/>
            <person name="Witkowska E."/>
            <person name="Larue G.E."/>
            <person name="Fisher S."/>
            <person name="Freeman R.M."/>
            <person name="Gunawardena J."/>
            <person name="Chu W."/>
            <person name="Stover N.A."/>
            <person name="Gregory B.D."/>
            <person name="Nowacki M."/>
            <person name="Derisi J."/>
            <person name="Roy S.W."/>
            <person name="Marshall W.F."/>
            <person name="Sood P."/>
        </authorList>
    </citation>
    <scope>NUCLEOTIDE SEQUENCE [LARGE SCALE GENOMIC DNA]</scope>
    <source>
        <strain evidence="2">WM001</strain>
    </source>
</reference>
<comment type="caution">
    <text evidence="2">The sequence shown here is derived from an EMBL/GenBank/DDBJ whole genome shotgun (WGS) entry which is preliminary data.</text>
</comment>
<evidence type="ECO:0000256" key="1">
    <source>
        <dbReference type="SAM" id="MobiDB-lite"/>
    </source>
</evidence>
<protein>
    <submittedName>
        <fullName evidence="2">Uncharacterized protein</fullName>
    </submittedName>
</protein>
<evidence type="ECO:0000313" key="3">
    <source>
        <dbReference type="Proteomes" id="UP000187209"/>
    </source>
</evidence>
<gene>
    <name evidence="2" type="ORF">SteCoe_16104</name>
</gene>